<dbReference type="Proteomes" id="UP000238196">
    <property type="component" value="Unassembled WGS sequence"/>
</dbReference>
<feature type="transmembrane region" description="Helical" evidence="1">
    <location>
        <begin position="12"/>
        <end position="31"/>
    </location>
</feature>
<comment type="caution">
    <text evidence="4">The sequence shown here is derived from an EMBL/GenBank/DDBJ whole genome shotgun (WGS) entry which is preliminary data.</text>
</comment>
<reference evidence="4 5" key="1">
    <citation type="submission" date="2018-02" db="EMBL/GenBank/DDBJ databases">
        <title>novel marine gammaproteobacteria from coastal saline agro ecosystem.</title>
        <authorList>
            <person name="Krishnan R."/>
            <person name="Ramesh Kumar N."/>
        </authorList>
    </citation>
    <scope>NUCLEOTIDE SEQUENCE [LARGE SCALE GENOMIC DNA]</scope>
    <source>
        <strain evidence="4 5">228</strain>
    </source>
</reference>
<accession>A0A2S5KWC8</accession>
<keyword evidence="1" id="KW-0812">Transmembrane</keyword>
<dbReference type="Gene3D" id="3.30.450.20">
    <property type="entry name" value="PAS domain"/>
    <property type="match status" value="1"/>
</dbReference>
<feature type="domain" description="HD-GYP" evidence="3">
    <location>
        <begin position="725"/>
        <end position="938"/>
    </location>
</feature>
<dbReference type="GO" id="GO:0007165">
    <property type="term" value="P:signal transduction"/>
    <property type="evidence" value="ECO:0007669"/>
    <property type="project" value="InterPro"/>
</dbReference>
<evidence type="ECO:0000256" key="1">
    <source>
        <dbReference type="SAM" id="Phobius"/>
    </source>
</evidence>
<dbReference type="GO" id="GO:0016020">
    <property type="term" value="C:membrane"/>
    <property type="evidence" value="ECO:0007669"/>
    <property type="project" value="InterPro"/>
</dbReference>
<dbReference type="CDD" id="cd00077">
    <property type="entry name" value="HDc"/>
    <property type="match status" value="2"/>
</dbReference>
<feature type="transmembrane region" description="Helical" evidence="1">
    <location>
        <begin position="347"/>
        <end position="365"/>
    </location>
</feature>
<dbReference type="InterPro" id="IPR003660">
    <property type="entry name" value="HAMP_dom"/>
</dbReference>
<dbReference type="InterPro" id="IPR003607">
    <property type="entry name" value="HD/PDEase_dom"/>
</dbReference>
<dbReference type="Gene3D" id="6.10.340.10">
    <property type="match status" value="1"/>
</dbReference>
<dbReference type="AlphaFoldDB" id="A0A2S5KWC8"/>
<protein>
    <submittedName>
        <fullName evidence="4">Phosphohydrolase</fullName>
    </submittedName>
</protein>
<proteinExistence type="predicted"/>
<dbReference type="PROSITE" id="PS50885">
    <property type="entry name" value="HAMP"/>
    <property type="match status" value="1"/>
</dbReference>
<feature type="domain" description="HAMP" evidence="2">
    <location>
        <begin position="366"/>
        <end position="419"/>
    </location>
</feature>
<dbReference type="OrthoDB" id="9802066at2"/>
<dbReference type="InterPro" id="IPR037522">
    <property type="entry name" value="HD_GYP_dom"/>
</dbReference>
<keyword evidence="1" id="KW-1133">Transmembrane helix</keyword>
<name>A0A2S5KWC8_9PROT</name>
<dbReference type="SUPFAM" id="SSF109604">
    <property type="entry name" value="HD-domain/PDEase-like"/>
    <property type="match status" value="2"/>
</dbReference>
<sequence>MSGSTRRLSLQFLFIFSIVFLMLLTSGIFIYQGMRGSETALVSAAGESARQLSATLNERIRRLLEPAESTLRLLSFDSISAATSMPERLGRLQVFSEVVANNPMIGAVYVGYPDGEFFLLRKLATEKQRNYFSAPADSAYIVQSRSLQPDDSITGEWRFYDRNLRLLDRWQMSTYQFDPRSRPWFMRASESNDVTLTPPYVFFSTHEIGVTLARRSADGLAVIGMDASVSDLSAEMRSLQMTPNTRIAVIADDGKVMAYPQIEEHLQRSRRDISLPMVQQLNAPALEYLYKNPPTKTGPQSFSVNGTDWFGVVEPLTAVHGNHSSVYISLPANELLAQTRSLMISNLKLTALMAVVLIIIGWILGHRLTRPLQRLTDQIQALTEFNFGSQTRINTRLKEVHELSGVIDKMTATIRNFLAITHVLSQETRIEAMLEKVLRRLVAATGLSGGAVYLWNEQENCFVLAGTTAVSDCPTRIHVQQQPDGSVTRNERLLSDQLPASDSWHEVVLRNREQELLGVVALKVPAEMQHTDKADFHYFVNEMTGVVAIAIDTRQLIESQEQLLEAIIKLLADAIDAKSPHTSGHCQRVPELAILLSDRASRSQQPRFRNFSMSEADRTVFRIAAWLHDCGKITSPEYVVDKATKLETLYNRIHEVRTRFEVLWRDAELDYWRGIASGEPETLMQDQLHARQQQLQEDFAFIANTNIGGEFLDEEAVVRIQQIGDQLWVRHFDDRLGLSQEERERYDRIPHPALPTTEQLLADKPDHIFHWHGRRPPVEHDNPANRWGFDMRAPEVAYNLGERYNLGIRRGTLTEEERFKINEHIVQTIIMLDALPWPRPLRDVPRIAGSHHERLDGNGYPRRLTSPQMSVQEKVLAIADVFEALTAADRPYKPAKPLSESIRILFFMARDQHLDPSLLHLFLESGVYLEYAHRFLKPEQIDEVDIPGYLQKLEELLGVSV</sequence>
<dbReference type="InterPro" id="IPR029151">
    <property type="entry name" value="Sensor-like_sf"/>
</dbReference>
<dbReference type="PANTHER" id="PTHR43155">
    <property type="entry name" value="CYCLIC DI-GMP PHOSPHODIESTERASE PA4108-RELATED"/>
    <property type="match status" value="1"/>
</dbReference>
<evidence type="ECO:0000313" key="4">
    <source>
        <dbReference type="EMBL" id="PPC79080.1"/>
    </source>
</evidence>
<dbReference type="Gene3D" id="1.10.3210.10">
    <property type="entry name" value="Hypothetical protein af1432"/>
    <property type="match status" value="2"/>
</dbReference>
<gene>
    <name evidence="4" type="ORF">C4K68_01925</name>
</gene>
<evidence type="ECO:0000259" key="3">
    <source>
        <dbReference type="PROSITE" id="PS51832"/>
    </source>
</evidence>
<dbReference type="Pfam" id="PF13487">
    <property type="entry name" value="HD_5"/>
    <property type="match status" value="1"/>
</dbReference>
<evidence type="ECO:0000259" key="2">
    <source>
        <dbReference type="PROSITE" id="PS50885"/>
    </source>
</evidence>
<dbReference type="SUPFAM" id="SSF55781">
    <property type="entry name" value="GAF domain-like"/>
    <property type="match status" value="1"/>
</dbReference>
<keyword evidence="1" id="KW-0472">Membrane</keyword>
<dbReference type="PANTHER" id="PTHR43155:SF2">
    <property type="entry name" value="CYCLIC DI-GMP PHOSPHODIESTERASE PA4108"/>
    <property type="match status" value="1"/>
</dbReference>
<dbReference type="SUPFAM" id="SSF103190">
    <property type="entry name" value="Sensory domain-like"/>
    <property type="match status" value="1"/>
</dbReference>
<dbReference type="PROSITE" id="PS51832">
    <property type="entry name" value="HD_GYP"/>
    <property type="match status" value="1"/>
</dbReference>
<evidence type="ECO:0000313" key="5">
    <source>
        <dbReference type="Proteomes" id="UP000238196"/>
    </source>
</evidence>
<organism evidence="4 5">
    <name type="scientific">Proteobacteria bacterium 228</name>
    <dbReference type="NCBI Taxonomy" id="2083153"/>
    <lineage>
        <taxon>Bacteria</taxon>
        <taxon>Pseudomonadati</taxon>
        <taxon>Pseudomonadota</taxon>
    </lineage>
</organism>
<dbReference type="GO" id="GO:0008081">
    <property type="term" value="F:phosphoric diester hydrolase activity"/>
    <property type="evidence" value="ECO:0007669"/>
    <property type="project" value="UniProtKB-ARBA"/>
</dbReference>
<dbReference type="EMBL" id="PRLP01000006">
    <property type="protein sequence ID" value="PPC79080.1"/>
    <property type="molecule type" value="Genomic_DNA"/>
</dbReference>
<dbReference type="SMART" id="SM00471">
    <property type="entry name" value="HDc"/>
    <property type="match status" value="1"/>
</dbReference>